<evidence type="ECO:0000313" key="1">
    <source>
        <dbReference type="EMBL" id="TWU02768.1"/>
    </source>
</evidence>
<dbReference type="AlphaFoldDB" id="A0A5C6AT83"/>
<accession>A0A5C6AT83</accession>
<keyword evidence="2" id="KW-1185">Reference proteome</keyword>
<dbReference type="Proteomes" id="UP000320176">
    <property type="component" value="Unassembled WGS sequence"/>
</dbReference>
<comment type="caution">
    <text evidence="1">The sequence shown here is derived from an EMBL/GenBank/DDBJ whole genome shotgun (WGS) entry which is preliminary data.</text>
</comment>
<sequence length="78" mass="8688">MQRINPLNVGPNKAERFSSNSLSIGNVCQEFEESKNSGQTNLDDSFEVTVVQFVSGDLLGRRQAPRKLYCVTGNRHSD</sequence>
<name>A0A5C6AT83_9BACT</name>
<evidence type="ECO:0000313" key="2">
    <source>
        <dbReference type="Proteomes" id="UP000320176"/>
    </source>
</evidence>
<organism evidence="1 2">
    <name type="scientific">Stieleria varia</name>
    <dbReference type="NCBI Taxonomy" id="2528005"/>
    <lineage>
        <taxon>Bacteria</taxon>
        <taxon>Pseudomonadati</taxon>
        <taxon>Planctomycetota</taxon>
        <taxon>Planctomycetia</taxon>
        <taxon>Pirellulales</taxon>
        <taxon>Pirellulaceae</taxon>
        <taxon>Stieleria</taxon>
    </lineage>
</organism>
<reference evidence="1 2" key="1">
    <citation type="submission" date="2019-02" db="EMBL/GenBank/DDBJ databases">
        <title>Deep-cultivation of Planctomycetes and their phenomic and genomic characterization uncovers novel biology.</title>
        <authorList>
            <person name="Wiegand S."/>
            <person name="Jogler M."/>
            <person name="Boedeker C."/>
            <person name="Pinto D."/>
            <person name="Vollmers J."/>
            <person name="Rivas-Marin E."/>
            <person name="Kohn T."/>
            <person name="Peeters S.H."/>
            <person name="Heuer A."/>
            <person name="Rast P."/>
            <person name="Oberbeckmann S."/>
            <person name="Bunk B."/>
            <person name="Jeske O."/>
            <person name="Meyerdierks A."/>
            <person name="Storesund J.E."/>
            <person name="Kallscheuer N."/>
            <person name="Luecker S."/>
            <person name="Lage O.M."/>
            <person name="Pohl T."/>
            <person name="Merkel B.J."/>
            <person name="Hornburger P."/>
            <person name="Mueller R.-W."/>
            <person name="Bruemmer F."/>
            <person name="Labrenz M."/>
            <person name="Spormann A.M."/>
            <person name="Op Den Camp H."/>
            <person name="Overmann J."/>
            <person name="Amann R."/>
            <person name="Jetten M.S.M."/>
            <person name="Mascher T."/>
            <person name="Medema M.H."/>
            <person name="Devos D.P."/>
            <person name="Kaster A.-K."/>
            <person name="Ovreas L."/>
            <person name="Rohde M."/>
            <person name="Galperin M.Y."/>
            <person name="Jogler C."/>
        </authorList>
    </citation>
    <scope>NUCLEOTIDE SEQUENCE [LARGE SCALE GENOMIC DNA]</scope>
    <source>
        <strain evidence="1 2">Pla52n</strain>
    </source>
</reference>
<dbReference type="EMBL" id="SJPN01000004">
    <property type="protein sequence ID" value="TWU02768.1"/>
    <property type="molecule type" value="Genomic_DNA"/>
</dbReference>
<proteinExistence type="predicted"/>
<gene>
    <name evidence="1" type="ORF">Pla52n_38270</name>
</gene>
<protein>
    <submittedName>
        <fullName evidence="1">Uncharacterized protein</fullName>
    </submittedName>
</protein>